<proteinExistence type="predicted"/>
<dbReference type="EMBL" id="PQIB02000012">
    <property type="protein sequence ID" value="RLM80040.1"/>
    <property type="molecule type" value="Genomic_DNA"/>
</dbReference>
<feature type="region of interest" description="Disordered" evidence="1">
    <location>
        <begin position="74"/>
        <end position="96"/>
    </location>
</feature>
<keyword evidence="3" id="KW-1185">Reference proteome</keyword>
<feature type="region of interest" description="Disordered" evidence="1">
    <location>
        <begin position="184"/>
        <end position="213"/>
    </location>
</feature>
<evidence type="ECO:0000313" key="3">
    <source>
        <dbReference type="Proteomes" id="UP000275267"/>
    </source>
</evidence>
<sequence>MFFWFVCWFGCLLTNKSSVVSIYTKSILFLLFSLMGFPSSQYTQEFPMPCVLHKHLPFVSKMQYTDSISQQKLKRKVHGDRSSTAENLADPTPVRSRSGVCHQASWTLTLLPQQPPAFAAGAGAAAPEWRSKNSRFSFQTSPSSYTSFFQMGTDALSSSITYRHASMASARCVADAATNTLASPAGTGPRRCATASRRSACRDRASRRMPARRRRAIAAYASYRSSTTRRPAKWSRVVPSNVAMAPADRSRTWSTYRTMSSRPDTSSTISIRSSSASSSFAAAAAVASSAGGRSPAAMGKQGFLDSLTWQSTDRSCPGRGREQIRFRQWGLGGRGGTAAAMTSLPSRCLRVQ</sequence>
<dbReference type="Proteomes" id="UP000275267">
    <property type="component" value="Unassembled WGS sequence"/>
</dbReference>
<reference evidence="3" key="1">
    <citation type="journal article" date="2019" name="Nat. Commun.">
        <title>The genome of broomcorn millet.</title>
        <authorList>
            <person name="Zou C."/>
            <person name="Miki D."/>
            <person name="Li D."/>
            <person name="Tang Q."/>
            <person name="Xiao L."/>
            <person name="Rajput S."/>
            <person name="Deng P."/>
            <person name="Jia W."/>
            <person name="Huang R."/>
            <person name="Zhang M."/>
            <person name="Sun Y."/>
            <person name="Hu J."/>
            <person name="Fu X."/>
            <person name="Schnable P.S."/>
            <person name="Li F."/>
            <person name="Zhang H."/>
            <person name="Feng B."/>
            <person name="Zhu X."/>
            <person name="Liu R."/>
            <person name="Schnable J.C."/>
            <person name="Zhu J.-K."/>
            <person name="Zhang H."/>
        </authorList>
    </citation>
    <scope>NUCLEOTIDE SEQUENCE [LARGE SCALE GENOMIC DNA]</scope>
</reference>
<evidence type="ECO:0000256" key="1">
    <source>
        <dbReference type="SAM" id="MobiDB-lite"/>
    </source>
</evidence>
<organism evidence="2 3">
    <name type="scientific">Panicum miliaceum</name>
    <name type="common">Proso millet</name>
    <name type="synonym">Broomcorn millet</name>
    <dbReference type="NCBI Taxonomy" id="4540"/>
    <lineage>
        <taxon>Eukaryota</taxon>
        <taxon>Viridiplantae</taxon>
        <taxon>Streptophyta</taxon>
        <taxon>Embryophyta</taxon>
        <taxon>Tracheophyta</taxon>
        <taxon>Spermatophyta</taxon>
        <taxon>Magnoliopsida</taxon>
        <taxon>Liliopsida</taxon>
        <taxon>Poales</taxon>
        <taxon>Poaceae</taxon>
        <taxon>PACMAD clade</taxon>
        <taxon>Panicoideae</taxon>
        <taxon>Panicodae</taxon>
        <taxon>Paniceae</taxon>
        <taxon>Panicinae</taxon>
        <taxon>Panicum</taxon>
        <taxon>Panicum sect. Panicum</taxon>
    </lineage>
</organism>
<accession>A0A3L6QHX2</accession>
<protein>
    <submittedName>
        <fullName evidence="2">Uncharacterized protein</fullName>
    </submittedName>
</protein>
<evidence type="ECO:0000313" key="2">
    <source>
        <dbReference type="EMBL" id="RLM80040.1"/>
    </source>
</evidence>
<dbReference type="AlphaFoldDB" id="A0A3L6QHX2"/>
<gene>
    <name evidence="2" type="ORF">C2845_PM12G02760</name>
</gene>
<name>A0A3L6QHX2_PANMI</name>
<comment type="caution">
    <text evidence="2">The sequence shown here is derived from an EMBL/GenBank/DDBJ whole genome shotgun (WGS) entry which is preliminary data.</text>
</comment>